<sequence>MGTDGSIALNSMHSDTLDAAILDLEELANKVKWVKGILDHGIPLPMLCGLHGGFWNTMHLPHLNEFFKEVNRNHVVEHVVRAIIKFVQSFGKKTALGLTAGTKAGFCRGHCGIMDEDLGIIGPEVDAFSMSCHFRCSGNASVRLGRLFNPRLALLDCCSLCSSKTLFRFEKYGLMGWGRFLGESFGGISSRVGGVSLYEFGGDMLEPEVKVLWFQEGDWKLGISSAVLTATEVKCVYSASIYDFSVVIPKVSQSSSLNLAWCKNAEKTGGRIWSMAPMRVLVLMEDEPPHQVVERLFPETFFDWATIPWGFDLP</sequence>
<dbReference type="Proteomes" id="UP000288805">
    <property type="component" value="Unassembled WGS sequence"/>
</dbReference>
<organism evidence="1 2">
    <name type="scientific">Vitis vinifera</name>
    <name type="common">Grape</name>
    <dbReference type="NCBI Taxonomy" id="29760"/>
    <lineage>
        <taxon>Eukaryota</taxon>
        <taxon>Viridiplantae</taxon>
        <taxon>Streptophyta</taxon>
        <taxon>Embryophyta</taxon>
        <taxon>Tracheophyta</taxon>
        <taxon>Spermatophyta</taxon>
        <taxon>Magnoliopsida</taxon>
        <taxon>eudicotyledons</taxon>
        <taxon>Gunneridae</taxon>
        <taxon>Pentapetalae</taxon>
        <taxon>rosids</taxon>
        <taxon>Vitales</taxon>
        <taxon>Vitaceae</taxon>
        <taxon>Viteae</taxon>
        <taxon>Vitis</taxon>
    </lineage>
</organism>
<proteinExistence type="predicted"/>
<name>A0A438KLP4_VITVI</name>
<comment type="caution">
    <text evidence="1">The sequence shown here is derived from an EMBL/GenBank/DDBJ whole genome shotgun (WGS) entry which is preliminary data.</text>
</comment>
<reference evidence="1 2" key="1">
    <citation type="journal article" date="2018" name="PLoS Genet.">
        <title>Population sequencing reveals clonal diversity and ancestral inbreeding in the grapevine cultivar Chardonnay.</title>
        <authorList>
            <person name="Roach M.J."/>
            <person name="Johnson D.L."/>
            <person name="Bohlmann J."/>
            <person name="van Vuuren H.J."/>
            <person name="Jones S.J."/>
            <person name="Pretorius I.S."/>
            <person name="Schmidt S.A."/>
            <person name="Borneman A.R."/>
        </authorList>
    </citation>
    <scope>NUCLEOTIDE SEQUENCE [LARGE SCALE GENOMIC DNA]</scope>
    <source>
        <strain evidence="2">cv. Chardonnay</strain>
        <tissue evidence="1">Leaf</tissue>
    </source>
</reference>
<gene>
    <name evidence="1" type="ORF">CK203_001009</name>
</gene>
<protein>
    <submittedName>
        <fullName evidence="1">Uncharacterized protein</fullName>
    </submittedName>
</protein>
<dbReference type="AlphaFoldDB" id="A0A438KLP4"/>
<evidence type="ECO:0000313" key="2">
    <source>
        <dbReference type="Proteomes" id="UP000288805"/>
    </source>
</evidence>
<accession>A0A438KLP4</accession>
<dbReference type="EMBL" id="QGNW01000004">
    <property type="protein sequence ID" value="RVX22130.1"/>
    <property type="molecule type" value="Genomic_DNA"/>
</dbReference>
<evidence type="ECO:0000313" key="1">
    <source>
        <dbReference type="EMBL" id="RVX22130.1"/>
    </source>
</evidence>